<sequence>MAQDGIDLVFEKPHSNIFPTMDQSHMIPDYDRRTEPNPIPVYHGNIDVVSGLLQLRVSFRWRSLVDEDVIQMFRKLGSQNEAARPRVIFLSMAAWHMLETRDAFQIYGNKLRELSPILGHLAKASKVIWLNQYPTIDFYGETGAHNTKIFSEKIYRYNEGARGILRWVY</sequence>
<protein>
    <submittedName>
        <fullName evidence="1">Uncharacterized protein</fullName>
    </submittedName>
</protein>
<organism evidence="1 2">
    <name type="scientific">Daphnia magna</name>
    <dbReference type="NCBI Taxonomy" id="35525"/>
    <lineage>
        <taxon>Eukaryota</taxon>
        <taxon>Metazoa</taxon>
        <taxon>Ecdysozoa</taxon>
        <taxon>Arthropoda</taxon>
        <taxon>Crustacea</taxon>
        <taxon>Branchiopoda</taxon>
        <taxon>Diplostraca</taxon>
        <taxon>Cladocera</taxon>
        <taxon>Anomopoda</taxon>
        <taxon>Daphniidae</taxon>
        <taxon>Daphnia</taxon>
    </lineage>
</organism>
<keyword evidence="2" id="KW-1185">Reference proteome</keyword>
<accession>A0ABQ9Z1C3</accession>
<gene>
    <name evidence="1" type="ORF">OUZ56_011808</name>
</gene>
<proteinExistence type="predicted"/>
<dbReference type="Proteomes" id="UP001234178">
    <property type="component" value="Unassembled WGS sequence"/>
</dbReference>
<evidence type="ECO:0000313" key="2">
    <source>
        <dbReference type="Proteomes" id="UP001234178"/>
    </source>
</evidence>
<name>A0ABQ9Z1C3_9CRUS</name>
<evidence type="ECO:0000313" key="1">
    <source>
        <dbReference type="EMBL" id="KAK4006650.1"/>
    </source>
</evidence>
<reference evidence="1 2" key="1">
    <citation type="journal article" date="2023" name="Nucleic Acids Res.">
        <title>The hologenome of Daphnia magna reveals possible DNA methylation and microbiome-mediated evolution of the host genome.</title>
        <authorList>
            <person name="Chaturvedi A."/>
            <person name="Li X."/>
            <person name="Dhandapani V."/>
            <person name="Marshall H."/>
            <person name="Kissane S."/>
            <person name="Cuenca-Cambronero M."/>
            <person name="Asole G."/>
            <person name="Calvet F."/>
            <person name="Ruiz-Romero M."/>
            <person name="Marangio P."/>
            <person name="Guigo R."/>
            <person name="Rago D."/>
            <person name="Mirbahai L."/>
            <person name="Eastwood N."/>
            <person name="Colbourne J.K."/>
            <person name="Zhou J."/>
            <person name="Mallon E."/>
            <person name="Orsini L."/>
        </authorList>
    </citation>
    <scope>NUCLEOTIDE SEQUENCE [LARGE SCALE GENOMIC DNA]</scope>
    <source>
        <strain evidence="1">LRV0_1</strain>
    </source>
</reference>
<dbReference type="EMBL" id="JAOYFB010000002">
    <property type="protein sequence ID" value="KAK4006650.1"/>
    <property type="molecule type" value="Genomic_DNA"/>
</dbReference>
<comment type="caution">
    <text evidence="1">The sequence shown here is derived from an EMBL/GenBank/DDBJ whole genome shotgun (WGS) entry which is preliminary data.</text>
</comment>